<dbReference type="EMBL" id="CP001896">
    <property type="protein sequence ID" value="ADC61934.1"/>
    <property type="molecule type" value="Genomic_DNA"/>
</dbReference>
<evidence type="ECO:0000313" key="3">
    <source>
        <dbReference type="Proteomes" id="UP000001441"/>
    </source>
</evidence>
<evidence type="ECO:0000313" key="2">
    <source>
        <dbReference type="EMBL" id="ADC61934.1"/>
    </source>
</evidence>
<keyword evidence="3" id="KW-1185">Reference proteome</keyword>
<gene>
    <name evidence="2" type="ordered locus">Alvin_0991</name>
</gene>
<dbReference type="Gene3D" id="3.30.429.10">
    <property type="entry name" value="Macrophage Migration Inhibitory Factor"/>
    <property type="match status" value="1"/>
</dbReference>
<dbReference type="SUPFAM" id="SSF55331">
    <property type="entry name" value="Tautomerase/MIF"/>
    <property type="match status" value="1"/>
</dbReference>
<organism evidence="2 3">
    <name type="scientific">Allochromatium vinosum (strain ATCC 17899 / DSM 180 / NBRC 103801 / NCIMB 10441 / D)</name>
    <name type="common">Chromatium vinosum</name>
    <dbReference type="NCBI Taxonomy" id="572477"/>
    <lineage>
        <taxon>Bacteria</taxon>
        <taxon>Pseudomonadati</taxon>
        <taxon>Pseudomonadota</taxon>
        <taxon>Gammaproteobacteria</taxon>
        <taxon>Chromatiales</taxon>
        <taxon>Chromatiaceae</taxon>
        <taxon>Allochromatium</taxon>
    </lineage>
</organism>
<dbReference type="InterPro" id="IPR014347">
    <property type="entry name" value="Tautomerase/MIF_sf"/>
</dbReference>
<dbReference type="eggNOG" id="COG1942">
    <property type="taxonomic scope" value="Bacteria"/>
</dbReference>
<reference evidence="2 3" key="1">
    <citation type="journal article" date="2011" name="Stand. Genomic Sci.">
        <title>Complete genome sequence of Allochromatium vinosum DSM 180(T).</title>
        <authorList>
            <person name="Weissgerber T."/>
            <person name="Zigann R."/>
            <person name="Bruce D."/>
            <person name="Chang Y.J."/>
            <person name="Detter J.C."/>
            <person name="Han C."/>
            <person name="Hauser L."/>
            <person name="Jeffries C.D."/>
            <person name="Land M."/>
            <person name="Munk A.C."/>
            <person name="Tapia R."/>
            <person name="Dahl C."/>
        </authorList>
    </citation>
    <scope>NUCLEOTIDE SEQUENCE [LARGE SCALE GENOMIC DNA]</scope>
    <source>
        <strain evidence="3">ATCC 17899 / DSM 180 / NBRC 103801 / NCIMB 10441 / D</strain>
    </source>
</reference>
<dbReference type="Proteomes" id="UP000001441">
    <property type="component" value="Chromosome"/>
</dbReference>
<dbReference type="STRING" id="572477.Alvin_0991"/>
<dbReference type="HOGENOM" id="CLU_2178266_0_0_6"/>
<accession>D3RRN0</accession>
<sequence>MPTLRLLTNVEIAADSRPELLARASRTVADLLGKPESYVMVILEGGRGLMQPSAQPTRRRVSEPSLTGDGQDALSFASCAGESSRHRAMSRTFFCTATAANRLRMKDIA</sequence>
<dbReference type="KEGG" id="alv:Alvin_0991"/>
<feature type="region of interest" description="Disordered" evidence="1">
    <location>
        <begin position="50"/>
        <end position="69"/>
    </location>
</feature>
<dbReference type="AlphaFoldDB" id="D3RRN0"/>
<name>D3RRN0_ALLVD</name>
<protein>
    <submittedName>
        <fullName evidence="2">Uncharacterized protein</fullName>
    </submittedName>
</protein>
<evidence type="ECO:0000256" key="1">
    <source>
        <dbReference type="SAM" id="MobiDB-lite"/>
    </source>
</evidence>
<proteinExistence type="predicted"/>